<dbReference type="RefSeq" id="WP_121064207.1">
    <property type="nucleotide sequence ID" value="NZ_RBIQ01000007.1"/>
</dbReference>
<dbReference type="InterPro" id="IPR036680">
    <property type="entry name" value="SPOR-like_sf"/>
</dbReference>
<dbReference type="Pfam" id="PF18174">
    <property type="entry name" value="HU-CCDC81_bac_1"/>
    <property type="match status" value="1"/>
</dbReference>
<proteinExistence type="predicted"/>
<dbReference type="InterPro" id="IPR007730">
    <property type="entry name" value="SPOR-like_dom"/>
</dbReference>
<dbReference type="InterPro" id="IPR040495">
    <property type="entry name" value="HU-CCDC81_bac_1"/>
</dbReference>
<evidence type="ECO:0000313" key="2">
    <source>
        <dbReference type="EMBL" id="RKR14731.1"/>
    </source>
</evidence>
<feature type="domain" description="SPOR" evidence="1">
    <location>
        <begin position="247"/>
        <end position="324"/>
    </location>
</feature>
<evidence type="ECO:0000313" key="3">
    <source>
        <dbReference type="Proteomes" id="UP000269412"/>
    </source>
</evidence>
<evidence type="ECO:0000259" key="1">
    <source>
        <dbReference type="PROSITE" id="PS51724"/>
    </source>
</evidence>
<name>A0A495EDL6_9FLAO</name>
<dbReference type="OrthoDB" id="653949at2"/>
<dbReference type="EMBL" id="RBIQ01000007">
    <property type="protein sequence ID" value="RKR14731.1"/>
    <property type="molecule type" value="Genomic_DNA"/>
</dbReference>
<dbReference type="Gene3D" id="3.30.70.1070">
    <property type="entry name" value="Sporulation related repeat"/>
    <property type="match status" value="1"/>
</dbReference>
<comment type="caution">
    <text evidence="2">The sequence shown here is derived from an EMBL/GenBank/DDBJ whole genome shotgun (WGS) entry which is preliminary data.</text>
</comment>
<dbReference type="PROSITE" id="PS51724">
    <property type="entry name" value="SPOR"/>
    <property type="match status" value="1"/>
</dbReference>
<reference evidence="2 3" key="1">
    <citation type="submission" date="2018-10" db="EMBL/GenBank/DDBJ databases">
        <title>Genomic Encyclopedia of Archaeal and Bacterial Type Strains, Phase II (KMG-II): from individual species to whole genera.</title>
        <authorList>
            <person name="Goeker M."/>
        </authorList>
    </citation>
    <scope>NUCLEOTIDE SEQUENCE [LARGE SCALE GENOMIC DNA]</scope>
    <source>
        <strain evidence="2 3">DSM 25230</strain>
    </source>
</reference>
<dbReference type="Pfam" id="PF18175">
    <property type="entry name" value="HU-CCDC81_bac_2"/>
    <property type="match status" value="1"/>
</dbReference>
<accession>A0A495EDL6</accession>
<dbReference type="GO" id="GO:0042834">
    <property type="term" value="F:peptidoglycan binding"/>
    <property type="evidence" value="ECO:0007669"/>
    <property type="project" value="InterPro"/>
</dbReference>
<dbReference type="AlphaFoldDB" id="A0A495EDL6"/>
<organism evidence="2 3">
    <name type="scientific">Maribacter vaceletii</name>
    <dbReference type="NCBI Taxonomy" id="1206816"/>
    <lineage>
        <taxon>Bacteria</taxon>
        <taxon>Pseudomonadati</taxon>
        <taxon>Bacteroidota</taxon>
        <taxon>Flavobacteriia</taxon>
        <taxon>Flavobacteriales</taxon>
        <taxon>Flavobacteriaceae</taxon>
        <taxon>Maribacter</taxon>
    </lineage>
</organism>
<dbReference type="Pfam" id="PF05036">
    <property type="entry name" value="SPOR"/>
    <property type="match status" value="1"/>
</dbReference>
<gene>
    <name evidence="2" type="ORF">CLV91_0810</name>
</gene>
<protein>
    <submittedName>
        <fullName evidence="2">Sporulation related protein</fullName>
    </submittedName>
</protein>
<dbReference type="SUPFAM" id="SSF110997">
    <property type="entry name" value="Sporulation related repeat"/>
    <property type="match status" value="1"/>
</dbReference>
<dbReference type="InterPro" id="IPR041268">
    <property type="entry name" value="HU-CCDC81_bac_2"/>
</dbReference>
<keyword evidence="3" id="KW-1185">Reference proteome</keyword>
<dbReference type="Proteomes" id="UP000269412">
    <property type="component" value="Unassembled WGS sequence"/>
</dbReference>
<sequence length="325" mass="37148">MVLEHYISDLLYRYNCVAVPNFGAFLTQKRNAKLVEESNTFYPPAKEISFNRQLTTNDGLLVSYIAEAEKSTYEAILTKIEAAVTDWTEELTNNKTLFLENIGELTLNAEEKIIFKPLEKVNYLTSSFGLTSFNSAAVTREVLKEEVAQLEETIPFIITPEKRETTSFRPYLKYAAIFLLALSTGLTVYRGYKQSETTKQLVQQEAQNRVSKHIQEATFFESSPLELPSITLDATTAIKNVIHDDLDKNQTVHYIVAGAFRYKTNAEKKIRQLKRRGYNASYFGTNAHGLHMVSYDHFTDTEKALETLKQVKHNHSKDAWLFSAR</sequence>